<evidence type="ECO:0000313" key="2">
    <source>
        <dbReference type="EMBL" id="KRM18976.1"/>
    </source>
</evidence>
<feature type="domain" description="N-acetyltransferase" evidence="1">
    <location>
        <begin position="18"/>
        <end position="129"/>
    </location>
</feature>
<reference evidence="2 3" key="1">
    <citation type="journal article" date="2015" name="Genome Announc.">
        <title>Expanding the biotechnology potential of lactobacilli through comparative genomics of 213 strains and associated genera.</title>
        <authorList>
            <person name="Sun Z."/>
            <person name="Harris H.M."/>
            <person name="McCann A."/>
            <person name="Guo C."/>
            <person name="Argimon S."/>
            <person name="Zhang W."/>
            <person name="Yang X."/>
            <person name="Jeffery I.B."/>
            <person name="Cooney J.C."/>
            <person name="Kagawa T.F."/>
            <person name="Liu W."/>
            <person name="Song Y."/>
            <person name="Salvetti E."/>
            <person name="Wrobel A."/>
            <person name="Rasinkangas P."/>
            <person name="Parkhill J."/>
            <person name="Rea M.C."/>
            <person name="O'Sullivan O."/>
            <person name="Ritari J."/>
            <person name="Douillard F.P."/>
            <person name="Paul Ross R."/>
            <person name="Yang R."/>
            <person name="Briner A.E."/>
            <person name="Felis G.E."/>
            <person name="de Vos W.M."/>
            <person name="Barrangou R."/>
            <person name="Klaenhammer T.R."/>
            <person name="Caufield P.W."/>
            <person name="Cui Y."/>
            <person name="Zhang H."/>
            <person name="O'Toole P.W."/>
        </authorList>
    </citation>
    <scope>NUCLEOTIDE SEQUENCE [LARGE SCALE GENOMIC DNA]</scope>
    <source>
        <strain evidence="2 3">DSM 18933</strain>
    </source>
</reference>
<accession>A0A0R1WM82</accession>
<organism evidence="2 3">
    <name type="scientific">Ligilactobacillus hayakitensis DSM 18933 = JCM 14209</name>
    <dbReference type="NCBI Taxonomy" id="1423755"/>
    <lineage>
        <taxon>Bacteria</taxon>
        <taxon>Bacillati</taxon>
        <taxon>Bacillota</taxon>
        <taxon>Bacilli</taxon>
        <taxon>Lactobacillales</taxon>
        <taxon>Lactobacillaceae</taxon>
        <taxon>Ligilactobacillus</taxon>
    </lineage>
</organism>
<sequence length="159" mass="17997">MQLIDDAKELLKSNGNPQWQNGYPNKDTIKQDIANDNGYVLIVNQQVVGYAALIVGLEPNYTEIQGSWRNNDDSYATIHRIAIKSNMHGKNLANLFIGNLITLTLAQNVNNIRIDTHRVNKAMQHLVGKYAFEYRGIINVADEVDSERLAYELNLKNNI</sequence>
<dbReference type="GO" id="GO:0016747">
    <property type="term" value="F:acyltransferase activity, transferring groups other than amino-acyl groups"/>
    <property type="evidence" value="ECO:0007669"/>
    <property type="project" value="InterPro"/>
</dbReference>
<dbReference type="eggNOG" id="COG0456">
    <property type="taxonomic scope" value="Bacteria"/>
</dbReference>
<dbReference type="Gene3D" id="3.40.630.30">
    <property type="match status" value="1"/>
</dbReference>
<dbReference type="SUPFAM" id="SSF55729">
    <property type="entry name" value="Acyl-CoA N-acyltransferases (Nat)"/>
    <property type="match status" value="1"/>
</dbReference>
<comment type="caution">
    <text evidence="2">The sequence shown here is derived from an EMBL/GenBank/DDBJ whole genome shotgun (WGS) entry which is preliminary data.</text>
</comment>
<keyword evidence="2" id="KW-0808">Transferase</keyword>
<dbReference type="Pfam" id="PF00583">
    <property type="entry name" value="Acetyltransf_1"/>
    <property type="match status" value="1"/>
</dbReference>
<dbReference type="PATRIC" id="fig|1423755.3.peg.818"/>
<evidence type="ECO:0000313" key="3">
    <source>
        <dbReference type="Proteomes" id="UP000051054"/>
    </source>
</evidence>
<gene>
    <name evidence="2" type="ORF">FC40_GL000765</name>
</gene>
<proteinExistence type="predicted"/>
<evidence type="ECO:0000259" key="1">
    <source>
        <dbReference type="Pfam" id="PF00583"/>
    </source>
</evidence>
<protein>
    <submittedName>
        <fullName evidence="2">Acetyltransferase</fullName>
    </submittedName>
</protein>
<dbReference type="InterPro" id="IPR000182">
    <property type="entry name" value="GNAT_dom"/>
</dbReference>
<dbReference type="EMBL" id="AZGD01000090">
    <property type="protein sequence ID" value="KRM18976.1"/>
    <property type="molecule type" value="Genomic_DNA"/>
</dbReference>
<keyword evidence="3" id="KW-1185">Reference proteome</keyword>
<dbReference type="Proteomes" id="UP000051054">
    <property type="component" value="Unassembled WGS sequence"/>
</dbReference>
<name>A0A0R1WM82_9LACO</name>
<dbReference type="InterPro" id="IPR016181">
    <property type="entry name" value="Acyl_CoA_acyltransferase"/>
</dbReference>
<dbReference type="AlphaFoldDB" id="A0A0R1WM82"/>
<dbReference type="STRING" id="1423755.FC40_GL000765"/>